<keyword evidence="5 12" id="KW-0547">Nucleotide-binding</keyword>
<dbReference type="HAMAP" id="MF_00140_B">
    <property type="entry name" value="Trp_tRNA_synth_B"/>
    <property type="match status" value="1"/>
</dbReference>
<evidence type="ECO:0000256" key="1">
    <source>
        <dbReference type="ARBA" id="ARBA00004305"/>
    </source>
</evidence>
<accession>A0A4Q1B9V1</accession>
<dbReference type="PROSITE" id="PS00178">
    <property type="entry name" value="AA_TRNA_LIGASE_I"/>
    <property type="match status" value="1"/>
</dbReference>
<dbReference type="InterPro" id="IPR002306">
    <property type="entry name" value="Trp-tRNA-ligase"/>
</dbReference>
<dbReference type="Pfam" id="PF00579">
    <property type="entry name" value="tRNA-synt_1b"/>
    <property type="match status" value="1"/>
</dbReference>
<gene>
    <name evidence="13" type="ORF">M231_07211</name>
</gene>
<dbReference type="FunFam" id="3.40.50.620:FF:000082">
    <property type="entry name" value="MSW1p Mitochondrial tryptophanyl-tRNA synthetase"/>
    <property type="match status" value="1"/>
</dbReference>
<evidence type="ECO:0000256" key="6">
    <source>
        <dbReference type="ARBA" id="ARBA00022840"/>
    </source>
</evidence>
<keyword evidence="7 12" id="KW-0648">Protein biosynthesis</keyword>
<protein>
    <recommendedName>
        <fullName evidence="11">Tryptophan--tRNA ligase, mitochondrial</fullName>
        <ecNumber evidence="3">6.1.1.2</ecNumber>
    </recommendedName>
    <alternativeName>
        <fullName evidence="9">Tryptophanyl-tRNA synthetase</fullName>
    </alternativeName>
</protein>
<dbReference type="STRING" id="5217.A0A4Q1B9V1"/>
<comment type="similarity">
    <text evidence="2 12">Belongs to the class-I aminoacyl-tRNA synthetase family.</text>
</comment>
<dbReference type="CDD" id="cd00806">
    <property type="entry name" value="TrpRS_core"/>
    <property type="match status" value="1"/>
</dbReference>
<dbReference type="InParanoid" id="A0A4Q1B9V1"/>
<dbReference type="FunCoup" id="A0A4Q1B9V1">
    <property type="interactions" value="302"/>
</dbReference>
<dbReference type="PRINTS" id="PR01039">
    <property type="entry name" value="TRNASYNTHTRP"/>
</dbReference>
<keyword evidence="6 12" id="KW-0067">ATP-binding</keyword>
<dbReference type="OrthoDB" id="15808at2759"/>
<dbReference type="Gene3D" id="1.10.240.10">
    <property type="entry name" value="Tyrosyl-Transfer RNA Synthetase"/>
    <property type="match status" value="1"/>
</dbReference>
<name>A0A4Q1B9V1_TREME</name>
<dbReference type="GO" id="GO:0070183">
    <property type="term" value="P:mitochondrial tryptophanyl-tRNA aminoacylation"/>
    <property type="evidence" value="ECO:0007669"/>
    <property type="project" value="TreeGrafter"/>
</dbReference>
<comment type="subcellular location">
    <subcellularLocation>
        <location evidence="1">Mitochondrion matrix</location>
    </subcellularLocation>
</comment>
<dbReference type="GO" id="GO:0004830">
    <property type="term" value="F:tryptophan-tRNA ligase activity"/>
    <property type="evidence" value="ECO:0007669"/>
    <property type="project" value="UniProtKB-EC"/>
</dbReference>
<evidence type="ECO:0000313" key="13">
    <source>
        <dbReference type="EMBL" id="RXK35532.1"/>
    </source>
</evidence>
<dbReference type="GO" id="GO:0005759">
    <property type="term" value="C:mitochondrial matrix"/>
    <property type="evidence" value="ECO:0007669"/>
    <property type="project" value="UniProtKB-SubCell"/>
</dbReference>
<comment type="catalytic activity">
    <reaction evidence="10">
        <text>tRNA(Trp) + L-tryptophan + ATP = L-tryptophyl-tRNA(Trp) + AMP + diphosphate + H(+)</text>
        <dbReference type="Rhea" id="RHEA:24080"/>
        <dbReference type="Rhea" id="RHEA-COMP:9671"/>
        <dbReference type="Rhea" id="RHEA-COMP:9705"/>
        <dbReference type="ChEBI" id="CHEBI:15378"/>
        <dbReference type="ChEBI" id="CHEBI:30616"/>
        <dbReference type="ChEBI" id="CHEBI:33019"/>
        <dbReference type="ChEBI" id="CHEBI:57912"/>
        <dbReference type="ChEBI" id="CHEBI:78442"/>
        <dbReference type="ChEBI" id="CHEBI:78535"/>
        <dbReference type="ChEBI" id="CHEBI:456215"/>
        <dbReference type="EC" id="6.1.1.2"/>
    </reaction>
</comment>
<evidence type="ECO:0000256" key="3">
    <source>
        <dbReference type="ARBA" id="ARBA00013161"/>
    </source>
</evidence>
<reference evidence="13 14" key="1">
    <citation type="submission" date="2016-06" db="EMBL/GenBank/DDBJ databases">
        <title>Evolution of pathogenesis and genome organization in the Tremellales.</title>
        <authorList>
            <person name="Cuomo C."/>
            <person name="Litvintseva A."/>
            <person name="Heitman J."/>
            <person name="Chen Y."/>
            <person name="Sun S."/>
            <person name="Springer D."/>
            <person name="Dromer F."/>
            <person name="Young S."/>
            <person name="Zeng Q."/>
            <person name="Chapman S."/>
            <person name="Gujja S."/>
            <person name="Saif S."/>
            <person name="Birren B."/>
        </authorList>
    </citation>
    <scope>NUCLEOTIDE SEQUENCE [LARGE SCALE GENOMIC DNA]</scope>
    <source>
        <strain evidence="13 14">ATCC 28783</strain>
    </source>
</reference>
<dbReference type="EMBL" id="SDIL01000132">
    <property type="protein sequence ID" value="RXK35532.1"/>
    <property type="molecule type" value="Genomic_DNA"/>
</dbReference>
<dbReference type="SUPFAM" id="SSF52374">
    <property type="entry name" value="Nucleotidylyl transferase"/>
    <property type="match status" value="1"/>
</dbReference>
<proteinExistence type="inferred from homology"/>
<evidence type="ECO:0000256" key="12">
    <source>
        <dbReference type="RuleBase" id="RU363036"/>
    </source>
</evidence>
<dbReference type="InterPro" id="IPR001412">
    <property type="entry name" value="aa-tRNA-synth_I_CS"/>
</dbReference>
<sequence>MRMTSTPRGFARAILLGSGIRTPKRYLTTATEKPVIPQVVFSGIQPTGTPHLGNYLGLFLPFLKLQRSLPPGIPLYLSVVGLHAITLPQDPKTLAEDRMNMMASLMACGVDPQRTCLFFQEEVPEHAELAWILNTLTSVGKLQRMTTWKSKIATKINASEDNVTQSDLRLGLLAYPVLQAADVLLYKATQVPVGEDQTQHLELTKGIAETFNRKYGPTFPIPKTMIVPSKRILNLRDPSQKMSKSSPNPLSRITILDPPQTILSNLKAAVTDSLPGVTYDPISRPGVSNLLTIWSALDPSNRTPEQLVEECGEWGLGKLKEHVGEVIVESLKGIKEEYERIRSADGFLRSVAKDGREWAGEVAKVTMKEVKQKVGLGPLDE</sequence>
<dbReference type="Gene3D" id="3.40.50.620">
    <property type="entry name" value="HUPs"/>
    <property type="match status" value="1"/>
</dbReference>
<dbReference type="InterPro" id="IPR014729">
    <property type="entry name" value="Rossmann-like_a/b/a_fold"/>
</dbReference>
<dbReference type="InterPro" id="IPR050203">
    <property type="entry name" value="Trp-tRNA_synthetase"/>
</dbReference>
<evidence type="ECO:0000256" key="4">
    <source>
        <dbReference type="ARBA" id="ARBA00022598"/>
    </source>
</evidence>
<dbReference type="InterPro" id="IPR024109">
    <property type="entry name" value="Trp-tRNA-ligase_bac-type"/>
</dbReference>
<comment type="caution">
    <text evidence="13">The sequence shown here is derived from an EMBL/GenBank/DDBJ whole genome shotgun (WGS) entry which is preliminary data.</text>
</comment>
<dbReference type="FunFam" id="1.10.240.10:FF:000002">
    <property type="entry name" value="Tryptophan--tRNA ligase"/>
    <property type="match status" value="1"/>
</dbReference>
<dbReference type="VEuPathDB" id="FungiDB:TREMEDRAFT_36890"/>
<dbReference type="Proteomes" id="UP000289152">
    <property type="component" value="Unassembled WGS sequence"/>
</dbReference>
<evidence type="ECO:0000256" key="2">
    <source>
        <dbReference type="ARBA" id="ARBA00005594"/>
    </source>
</evidence>
<dbReference type="PANTHER" id="PTHR43766">
    <property type="entry name" value="TRYPTOPHAN--TRNA LIGASE, MITOCHONDRIAL"/>
    <property type="match status" value="1"/>
</dbReference>
<keyword evidence="8 12" id="KW-0030">Aminoacyl-tRNA synthetase</keyword>
<dbReference type="EC" id="6.1.1.2" evidence="3"/>
<evidence type="ECO:0000256" key="8">
    <source>
        <dbReference type="ARBA" id="ARBA00023146"/>
    </source>
</evidence>
<keyword evidence="14" id="KW-1185">Reference proteome</keyword>
<keyword evidence="4 12" id="KW-0436">Ligase</keyword>
<dbReference type="PANTHER" id="PTHR43766:SF1">
    <property type="entry name" value="TRYPTOPHAN--TRNA LIGASE, MITOCHONDRIAL"/>
    <property type="match status" value="1"/>
</dbReference>
<evidence type="ECO:0000313" key="14">
    <source>
        <dbReference type="Proteomes" id="UP000289152"/>
    </source>
</evidence>
<dbReference type="GO" id="GO:0005524">
    <property type="term" value="F:ATP binding"/>
    <property type="evidence" value="ECO:0007669"/>
    <property type="project" value="UniProtKB-KW"/>
</dbReference>
<dbReference type="AlphaFoldDB" id="A0A4Q1B9V1"/>
<dbReference type="InterPro" id="IPR002305">
    <property type="entry name" value="aa-tRNA-synth_Ic"/>
</dbReference>
<organism evidence="13 14">
    <name type="scientific">Tremella mesenterica</name>
    <name type="common">Jelly fungus</name>
    <dbReference type="NCBI Taxonomy" id="5217"/>
    <lineage>
        <taxon>Eukaryota</taxon>
        <taxon>Fungi</taxon>
        <taxon>Dikarya</taxon>
        <taxon>Basidiomycota</taxon>
        <taxon>Agaricomycotina</taxon>
        <taxon>Tremellomycetes</taxon>
        <taxon>Tremellales</taxon>
        <taxon>Tremellaceae</taxon>
        <taxon>Tremella</taxon>
    </lineage>
</organism>
<evidence type="ECO:0000256" key="11">
    <source>
        <dbReference type="ARBA" id="ARBA00069760"/>
    </source>
</evidence>
<evidence type="ECO:0000256" key="9">
    <source>
        <dbReference type="ARBA" id="ARBA00030268"/>
    </source>
</evidence>
<evidence type="ECO:0000256" key="7">
    <source>
        <dbReference type="ARBA" id="ARBA00022917"/>
    </source>
</evidence>
<evidence type="ECO:0000256" key="10">
    <source>
        <dbReference type="ARBA" id="ARBA00049929"/>
    </source>
</evidence>
<evidence type="ECO:0000256" key="5">
    <source>
        <dbReference type="ARBA" id="ARBA00022741"/>
    </source>
</evidence>
<dbReference type="NCBIfam" id="TIGR00233">
    <property type="entry name" value="trpS"/>
    <property type="match status" value="1"/>
</dbReference>